<reference evidence="1 2" key="1">
    <citation type="journal article" date="2023" name="Plants (Basel)">
        <title>Bridging the Gap: Combining Genomics and Transcriptomics Approaches to Understand Stylosanthes scabra, an Orphan Legume from the Brazilian Caatinga.</title>
        <authorList>
            <person name="Ferreira-Neto J.R.C."/>
            <person name="da Silva M.D."/>
            <person name="Binneck E."/>
            <person name="de Melo N.F."/>
            <person name="da Silva R.H."/>
            <person name="de Melo A.L.T.M."/>
            <person name="Pandolfi V."/>
            <person name="Bustamante F.O."/>
            <person name="Brasileiro-Vidal A.C."/>
            <person name="Benko-Iseppon A.M."/>
        </authorList>
    </citation>
    <scope>NUCLEOTIDE SEQUENCE [LARGE SCALE GENOMIC DNA]</scope>
    <source>
        <tissue evidence="1">Leaves</tissue>
    </source>
</reference>
<evidence type="ECO:0000313" key="1">
    <source>
        <dbReference type="EMBL" id="MED6134863.1"/>
    </source>
</evidence>
<dbReference type="EMBL" id="JASCZI010060638">
    <property type="protein sequence ID" value="MED6134863.1"/>
    <property type="molecule type" value="Genomic_DNA"/>
</dbReference>
<accession>A0ABU6SG34</accession>
<evidence type="ECO:0000313" key="2">
    <source>
        <dbReference type="Proteomes" id="UP001341840"/>
    </source>
</evidence>
<dbReference type="Proteomes" id="UP001341840">
    <property type="component" value="Unassembled WGS sequence"/>
</dbReference>
<name>A0ABU6SG34_9FABA</name>
<comment type="caution">
    <text evidence="1">The sequence shown here is derived from an EMBL/GenBank/DDBJ whole genome shotgun (WGS) entry which is preliminary data.</text>
</comment>
<gene>
    <name evidence="1" type="ORF">PIB30_040876</name>
</gene>
<organism evidence="1 2">
    <name type="scientific">Stylosanthes scabra</name>
    <dbReference type="NCBI Taxonomy" id="79078"/>
    <lineage>
        <taxon>Eukaryota</taxon>
        <taxon>Viridiplantae</taxon>
        <taxon>Streptophyta</taxon>
        <taxon>Embryophyta</taxon>
        <taxon>Tracheophyta</taxon>
        <taxon>Spermatophyta</taxon>
        <taxon>Magnoliopsida</taxon>
        <taxon>eudicotyledons</taxon>
        <taxon>Gunneridae</taxon>
        <taxon>Pentapetalae</taxon>
        <taxon>rosids</taxon>
        <taxon>fabids</taxon>
        <taxon>Fabales</taxon>
        <taxon>Fabaceae</taxon>
        <taxon>Papilionoideae</taxon>
        <taxon>50 kb inversion clade</taxon>
        <taxon>dalbergioids sensu lato</taxon>
        <taxon>Dalbergieae</taxon>
        <taxon>Pterocarpus clade</taxon>
        <taxon>Stylosanthes</taxon>
    </lineage>
</organism>
<protein>
    <submittedName>
        <fullName evidence="1">Uncharacterized protein</fullName>
    </submittedName>
</protein>
<sequence>MDTEGCGLGGGRREKSRLGVSEAWVWSLMGWWFIWCRYPEIVLPDNLAHHLRLYRIAYCLMTLECITWQLAQRLNKQFGLSKKFIHNVDWGSYCWRLSTRTTIGDRKMNTTGLICRSFSETRYLMKLGSQNKKRKNYLNLRMRQSMSHNNITCFLTNHHLDELPKTGQE</sequence>
<proteinExistence type="predicted"/>
<keyword evidence="2" id="KW-1185">Reference proteome</keyword>